<comment type="caution">
    <text evidence="2">The sequence shown here is derived from an EMBL/GenBank/DDBJ whole genome shotgun (WGS) entry which is preliminary data.</text>
</comment>
<organism evidence="2 3">
    <name type="scientific">Halogeometricum luteum</name>
    <dbReference type="NCBI Taxonomy" id="2950537"/>
    <lineage>
        <taxon>Archaea</taxon>
        <taxon>Methanobacteriati</taxon>
        <taxon>Methanobacteriota</taxon>
        <taxon>Stenosarchaea group</taxon>
        <taxon>Halobacteria</taxon>
        <taxon>Halobacteriales</taxon>
        <taxon>Haloferacaceae</taxon>
        <taxon>Halogeometricum</taxon>
    </lineage>
</organism>
<feature type="compositionally biased region" description="Polar residues" evidence="1">
    <location>
        <begin position="1"/>
        <end position="15"/>
    </location>
</feature>
<name>A0ABU2FYU7_9EURY</name>
<evidence type="ECO:0000256" key="1">
    <source>
        <dbReference type="SAM" id="MobiDB-lite"/>
    </source>
</evidence>
<dbReference type="Proteomes" id="UP001254813">
    <property type="component" value="Unassembled WGS sequence"/>
</dbReference>
<protein>
    <submittedName>
        <fullName evidence="2">Tripartite tricarboxylate transporter substrate binding protein</fullName>
    </submittedName>
</protein>
<keyword evidence="3" id="KW-1185">Reference proteome</keyword>
<dbReference type="SUPFAM" id="SSF53850">
    <property type="entry name" value="Periplasmic binding protein-like II"/>
    <property type="match status" value="1"/>
</dbReference>
<dbReference type="PANTHER" id="PTHR42928:SF5">
    <property type="entry name" value="BLR1237 PROTEIN"/>
    <property type="match status" value="1"/>
</dbReference>
<proteinExistence type="predicted"/>
<sequence>MTDDSISASAGDSQAGTGGGVVNRRNVLKALGGAGLVATAGCVSQLSGGSNQEWPSRQVEVVSPWSAGGGADRTSRAVADAAESNTDVSWNVSNQTGGSGSVGMSAVANAEPTGHTLGCTAPEICLFQHLGIADLGPDDITPIMQYTQMPAAIVVRQNSDYTTVDEFLSYAENNKVQMANSGIGSSWHMAGAAWASEAGIDVQHVAYEGAAPAITATVNGEADCATVGAVEVASQVRDGPLTALGVMYDEQLESLPNTPTMQSQGVDIVIGSWLAHFAPPDLPEEVQQSIVETYNTVYESESFRTFMENNNFMRVKRGPEELQQFLDDRYEFYGNLVEELNIQA</sequence>
<dbReference type="Pfam" id="PF03401">
    <property type="entry name" value="TctC"/>
    <property type="match status" value="1"/>
</dbReference>
<evidence type="ECO:0000313" key="3">
    <source>
        <dbReference type="Proteomes" id="UP001254813"/>
    </source>
</evidence>
<dbReference type="PIRSF" id="PIRSF017082">
    <property type="entry name" value="YflP"/>
    <property type="match status" value="1"/>
</dbReference>
<dbReference type="RefSeq" id="WP_310927504.1">
    <property type="nucleotide sequence ID" value="NZ_JAMQOQ010000001.1"/>
</dbReference>
<dbReference type="EMBL" id="JAMQOQ010000001">
    <property type="protein sequence ID" value="MDS0293695.1"/>
    <property type="molecule type" value="Genomic_DNA"/>
</dbReference>
<evidence type="ECO:0000313" key="2">
    <source>
        <dbReference type="EMBL" id="MDS0293695.1"/>
    </source>
</evidence>
<reference evidence="2 3" key="1">
    <citation type="submission" date="2022-06" db="EMBL/GenBank/DDBJ databases">
        <title>Halogeometricum sp. a new haloarchaeum isolate from saline soil.</title>
        <authorList>
            <person name="Strakova D."/>
            <person name="Galisteo C."/>
            <person name="Sanchez-Porro C."/>
            <person name="Ventosa A."/>
        </authorList>
    </citation>
    <scope>NUCLEOTIDE SEQUENCE [LARGE SCALE GENOMIC DNA]</scope>
    <source>
        <strain evidence="3">S3BR25-2</strain>
    </source>
</reference>
<dbReference type="InterPro" id="IPR005064">
    <property type="entry name" value="BUG"/>
</dbReference>
<dbReference type="CDD" id="cd07012">
    <property type="entry name" value="PBP2_Bug_TTT"/>
    <property type="match status" value="1"/>
</dbReference>
<dbReference type="InterPro" id="IPR042100">
    <property type="entry name" value="Bug_dom1"/>
</dbReference>
<accession>A0ABU2FYU7</accession>
<gene>
    <name evidence="2" type="ORF">NDI79_05855</name>
</gene>
<dbReference type="Gene3D" id="3.40.190.10">
    <property type="entry name" value="Periplasmic binding protein-like II"/>
    <property type="match status" value="1"/>
</dbReference>
<dbReference type="PANTHER" id="PTHR42928">
    <property type="entry name" value="TRICARBOXYLATE-BINDING PROTEIN"/>
    <property type="match status" value="1"/>
</dbReference>
<dbReference type="Gene3D" id="3.40.190.150">
    <property type="entry name" value="Bordetella uptake gene, domain 1"/>
    <property type="match status" value="1"/>
</dbReference>
<feature type="region of interest" description="Disordered" evidence="1">
    <location>
        <begin position="1"/>
        <end position="21"/>
    </location>
</feature>